<name>A0A495IUC5_9SPHI</name>
<feature type="signal peptide" evidence="1">
    <location>
        <begin position="1"/>
        <end position="26"/>
    </location>
</feature>
<sequence length="118" mass="13434">MKKKTFKVRRMGYALLLILISVCTGCSTTKLSDQKYHSLISGDLTILADQSKVAEILALLSNYSLNPQVMKEAKLFKNGESLLMMTINIQYRDSLELTQILHRLGGNYWGMKELDFQN</sequence>
<dbReference type="EMBL" id="RBKU01000001">
    <property type="protein sequence ID" value="RKR80357.1"/>
    <property type="molecule type" value="Genomic_DNA"/>
</dbReference>
<gene>
    <name evidence="2" type="ORF">BDD43_0455</name>
</gene>
<protein>
    <recommendedName>
        <fullName evidence="4">DUF4296 domain-containing protein</fullName>
    </recommendedName>
</protein>
<organism evidence="2 3">
    <name type="scientific">Mucilaginibacter gracilis</name>
    <dbReference type="NCBI Taxonomy" id="423350"/>
    <lineage>
        <taxon>Bacteria</taxon>
        <taxon>Pseudomonadati</taxon>
        <taxon>Bacteroidota</taxon>
        <taxon>Sphingobacteriia</taxon>
        <taxon>Sphingobacteriales</taxon>
        <taxon>Sphingobacteriaceae</taxon>
        <taxon>Mucilaginibacter</taxon>
    </lineage>
</organism>
<evidence type="ECO:0000313" key="3">
    <source>
        <dbReference type="Proteomes" id="UP000268007"/>
    </source>
</evidence>
<dbReference type="RefSeq" id="WP_121196113.1">
    <property type="nucleotide sequence ID" value="NZ_RBKU01000001.1"/>
</dbReference>
<evidence type="ECO:0008006" key="4">
    <source>
        <dbReference type="Google" id="ProtNLM"/>
    </source>
</evidence>
<accession>A0A495IUC5</accession>
<feature type="chain" id="PRO_5019848836" description="DUF4296 domain-containing protein" evidence="1">
    <location>
        <begin position="27"/>
        <end position="118"/>
    </location>
</feature>
<dbReference type="AlphaFoldDB" id="A0A495IUC5"/>
<evidence type="ECO:0000256" key="1">
    <source>
        <dbReference type="SAM" id="SignalP"/>
    </source>
</evidence>
<evidence type="ECO:0000313" key="2">
    <source>
        <dbReference type="EMBL" id="RKR80357.1"/>
    </source>
</evidence>
<comment type="caution">
    <text evidence="2">The sequence shown here is derived from an EMBL/GenBank/DDBJ whole genome shotgun (WGS) entry which is preliminary data.</text>
</comment>
<keyword evidence="1" id="KW-0732">Signal</keyword>
<dbReference type="Proteomes" id="UP000268007">
    <property type="component" value="Unassembled WGS sequence"/>
</dbReference>
<reference evidence="2 3" key="1">
    <citation type="submission" date="2018-10" db="EMBL/GenBank/DDBJ databases">
        <title>Genomic Encyclopedia of Archaeal and Bacterial Type Strains, Phase II (KMG-II): from individual species to whole genera.</title>
        <authorList>
            <person name="Goeker M."/>
        </authorList>
    </citation>
    <scope>NUCLEOTIDE SEQUENCE [LARGE SCALE GENOMIC DNA]</scope>
    <source>
        <strain evidence="2 3">DSM 18602</strain>
    </source>
</reference>
<keyword evidence="3" id="KW-1185">Reference proteome</keyword>
<proteinExistence type="predicted"/>